<feature type="coiled-coil region" evidence="6">
    <location>
        <begin position="1115"/>
        <end position="1174"/>
    </location>
</feature>
<evidence type="ECO:0000256" key="5">
    <source>
        <dbReference type="ARBA" id="ARBA00023242"/>
    </source>
</evidence>
<comment type="caution">
    <text evidence="11">The sequence shown here is derived from an EMBL/GenBank/DDBJ whole genome shotgun (WGS) entry which is preliminary data.</text>
</comment>
<dbReference type="InterPro" id="IPR057974">
    <property type="entry name" value="NUA/TPR/MLP1-2-like_dom"/>
</dbReference>
<protein>
    <recommendedName>
        <fullName evidence="3">Nucleoprotein TPR</fullName>
    </recommendedName>
</protein>
<feature type="coiled-coil region" evidence="6">
    <location>
        <begin position="545"/>
        <end position="612"/>
    </location>
</feature>
<feature type="compositionally biased region" description="Polar residues" evidence="7">
    <location>
        <begin position="629"/>
        <end position="649"/>
    </location>
</feature>
<dbReference type="SUPFAM" id="SSF48371">
    <property type="entry name" value="ARM repeat"/>
    <property type="match status" value="1"/>
</dbReference>
<evidence type="ECO:0000256" key="6">
    <source>
        <dbReference type="SAM" id="Coils"/>
    </source>
</evidence>
<feature type="region of interest" description="Disordered" evidence="7">
    <location>
        <begin position="2162"/>
        <end position="2344"/>
    </location>
</feature>
<evidence type="ECO:0000256" key="1">
    <source>
        <dbReference type="ARBA" id="ARBA00004123"/>
    </source>
</evidence>
<dbReference type="GO" id="GO:0006606">
    <property type="term" value="P:protein import into nucleus"/>
    <property type="evidence" value="ECO:0007669"/>
    <property type="project" value="InterPro"/>
</dbReference>
<feature type="domain" description="NUA/TPR/MLP1-2-like" evidence="10">
    <location>
        <begin position="474"/>
        <end position="571"/>
    </location>
</feature>
<dbReference type="Pfam" id="PF25481">
    <property type="entry name" value="Nucleoprot-TPR"/>
    <property type="match status" value="1"/>
</dbReference>
<evidence type="ECO:0000259" key="10">
    <source>
        <dbReference type="Pfam" id="PF25785"/>
    </source>
</evidence>
<keyword evidence="12" id="KW-1185">Reference proteome</keyword>
<dbReference type="InterPro" id="IPR057577">
    <property type="entry name" value="Nucleoprot-TPR/MLP1_dom"/>
</dbReference>
<feature type="compositionally biased region" description="Low complexity" evidence="7">
    <location>
        <begin position="1658"/>
        <end position="1671"/>
    </location>
</feature>
<feature type="compositionally biased region" description="Low complexity" evidence="7">
    <location>
        <begin position="1750"/>
        <end position="1766"/>
    </location>
</feature>
<dbReference type="InterPro" id="IPR012929">
    <property type="entry name" value="Nucleoprot-TPR/MLP1-2_dom"/>
</dbReference>
<evidence type="ECO:0000313" key="11">
    <source>
        <dbReference type="EMBL" id="KAK6179173.1"/>
    </source>
</evidence>
<feature type="domain" description="Nucleoprotein TPR/MPL1" evidence="9">
    <location>
        <begin position="174"/>
        <end position="251"/>
    </location>
</feature>
<name>A0AAN8PPI4_PATCE</name>
<feature type="compositionally biased region" description="Polar residues" evidence="7">
    <location>
        <begin position="1886"/>
        <end position="1897"/>
    </location>
</feature>
<accession>A0AAN8PPI4</accession>
<dbReference type="PANTHER" id="PTHR18898">
    <property type="entry name" value="NUCLEOPROTEIN TPR-RELATED"/>
    <property type="match status" value="1"/>
</dbReference>
<dbReference type="Pfam" id="PF25785">
    <property type="entry name" value="TPR"/>
    <property type="match status" value="1"/>
</dbReference>
<feature type="compositionally biased region" description="Polar residues" evidence="7">
    <location>
        <begin position="1922"/>
        <end position="1932"/>
    </location>
</feature>
<feature type="coiled-coil region" evidence="6">
    <location>
        <begin position="825"/>
        <end position="1058"/>
    </location>
</feature>
<evidence type="ECO:0000256" key="3">
    <source>
        <dbReference type="ARBA" id="ARBA00019789"/>
    </source>
</evidence>
<dbReference type="EMBL" id="JAZGQO010000008">
    <property type="protein sequence ID" value="KAK6179173.1"/>
    <property type="molecule type" value="Genomic_DNA"/>
</dbReference>
<feature type="region of interest" description="Disordered" evidence="7">
    <location>
        <begin position="1177"/>
        <end position="1197"/>
    </location>
</feature>
<feature type="coiled-coil region" evidence="6">
    <location>
        <begin position="459"/>
        <end position="493"/>
    </location>
</feature>
<dbReference type="Pfam" id="PF07926">
    <property type="entry name" value="TPR_MLP1_2"/>
    <property type="match status" value="1"/>
</dbReference>
<gene>
    <name evidence="11" type="ORF">SNE40_011593</name>
</gene>
<feature type="compositionally biased region" description="Low complexity" evidence="7">
    <location>
        <begin position="1802"/>
        <end position="1816"/>
    </location>
</feature>
<comment type="similarity">
    <text evidence="2">Belongs to the TPR family.</text>
</comment>
<keyword evidence="5" id="KW-0539">Nucleus</keyword>
<feature type="region of interest" description="Disordered" evidence="7">
    <location>
        <begin position="1886"/>
        <end position="2080"/>
    </location>
</feature>
<dbReference type="PANTHER" id="PTHR18898:SF2">
    <property type="entry name" value="NUCLEOPROTEIN TPR"/>
    <property type="match status" value="1"/>
</dbReference>
<evidence type="ECO:0000259" key="8">
    <source>
        <dbReference type="Pfam" id="PF07926"/>
    </source>
</evidence>
<feature type="coiled-coil region" evidence="6">
    <location>
        <begin position="1200"/>
        <end position="1459"/>
    </location>
</feature>
<feature type="region of interest" description="Disordered" evidence="7">
    <location>
        <begin position="1657"/>
        <end position="1686"/>
    </location>
</feature>
<reference evidence="11 12" key="1">
    <citation type="submission" date="2024-01" db="EMBL/GenBank/DDBJ databases">
        <title>The genome of the rayed Mediterranean limpet Patella caerulea (Linnaeus, 1758).</title>
        <authorList>
            <person name="Anh-Thu Weber A."/>
            <person name="Halstead-Nussloch G."/>
        </authorList>
    </citation>
    <scope>NUCLEOTIDE SEQUENCE [LARGE SCALE GENOMIC DNA]</scope>
    <source>
        <strain evidence="11">AATW-2023a</strain>
        <tissue evidence="11">Whole specimen</tissue>
    </source>
</reference>
<feature type="compositionally biased region" description="Acidic residues" evidence="7">
    <location>
        <begin position="1954"/>
        <end position="1969"/>
    </location>
</feature>
<feature type="compositionally biased region" description="Polar residues" evidence="7">
    <location>
        <begin position="1817"/>
        <end position="1828"/>
    </location>
</feature>
<dbReference type="GO" id="GO:1901673">
    <property type="term" value="P:regulation of mitotic spindle assembly"/>
    <property type="evidence" value="ECO:0007669"/>
    <property type="project" value="TreeGrafter"/>
</dbReference>
<dbReference type="GO" id="GO:0034399">
    <property type="term" value="C:nuclear periphery"/>
    <property type="evidence" value="ECO:0007669"/>
    <property type="project" value="UniProtKB-ARBA"/>
</dbReference>
<feature type="region of interest" description="Disordered" evidence="7">
    <location>
        <begin position="1740"/>
        <end position="1870"/>
    </location>
</feature>
<sequence length="2344" mass="264930">MAGNEFLSKALELSEIELLSSTTKVKLECHLADLDIKLSNAKASYESLRVNSEQQYNELERKLIESVTQLETETSSKKALQSKVAELEKKLSDEVEKISTLEDSYQKAHEAEIKFTRLSEKLEADKAELVERLEKKNKKIESLNDEWKVITDKVANVEKQKCELQAKLSELQSKDVTRDFKENKLKQERDQLIERVAWLNDQVTEKANAFINDRKEKSVKLLELKSQIEVKTEELNHTNDVVNGLKKTNSDQAAKINELLQKLKDARDSQIQSDEHFHREIKSQTKLLDLYKESASENERKMQETAKAFEDMQKLLKEASDARRDLKEQSAAEIEQCIEQLKEKEAKIEDLEEELRNANDLIVRIKGEGNMSLSALETLYPTAAATSKILKTGMTLTEIYSEYVKVTDSLQAEKAENSQLKIYLDEIGKELEEKAPLLVRQREDYEAALQSNTRMAEQLNTAMVEREDLLKDRDQQKRKSNFLERETQKLQQQTVDLGRQVKRLVQEISELKGGPIVRETSQVSSSQDITASDVVSENLVTFRSLEELQEQNQKLLTLVRELSEKNEREEQEAVNSRTEELQQQLETALTELNQLQSARQRQEELVKSIVRQRDMYKVMLQNTSDTSIPVSSEFTSNSPVRSKMTTSQGADIEKQLNETKEALKELNVEFTTYRKEKNENEKILNEQIEAARSKESQLQIENAKLSSRLDFSAERNQVQQNNIDSYKREVTALSNRSQKYSSQLMKMEQVVNTLREDLMAAQENLSRFKIQNQNLQAEKELLKNTERHMLQEIERIRKENGSQNLVMLNLQAIQNNLERADFENKSRLEQQIENKDKEISSIRRKLENIQDEHQSTIRHWENLVKTLQTEVNKERESMKAEKSKMEEVNTFIQSLKQELSTTEAKLAAAEIKLSNSNLGDSVTGGSMSITAVSMSIDEIKDLKSQLAQANAKVKNLEKTCEDSKQQMEQYKQIASNVEESIKQQNQTSEEFQQALEKRMEESTAAKVNLEKRIEMLEKENQELNNQNIKTLEEAHNLNADLRKQLSSLQNELLDAVERRETAIATETAAKIKCEQQVQVAAEAQDKYERELMLHAADVEALTSLKKQLADKNEPLAKSQEELKKCELELLESKTSWAEQERLLREECKILEDRCAELSNQNKLLHEQMTKLTGQVSTIQDKSSRLDSANTSMTEETQKSSDQLLEVIRFLRREKEIAEMKMEVSEVECNRLRHRSEHLKKQLEDANNILTKEREDSQVALTTASEHADIMQKIQNVNILSDSNKILREERDRLQQDYLTLEAKVKKMEDNINPLQATIRDLETQKGLLAGEKQALESEVTRWKSRTNQLIEKCNKTDPEEQKKLILEKESMKRQLSLLSEENLKHKAEISKLNSTIQTLQNELKNVRQENVKLSQAMTTLQAQQATQQATDSDEKARTINQLKKIGRKYKEQAEKIAKEFEDFKSKAASQTPAAGDNTAAIEQVKTEMTEKLTAVEKEKADFKTKIDEQTQEINTLKEQINELNKEKSKFEENSKKYQDDITEYEKKQTQSKNVLSTAKSKITSQKEHIERLSTENTDLRQKLSETERQNKEENEMRVNMLKTQYDSRISRLENELTNSRTSNTTADNAQIDRLMKENSELQAKILQLQKQVENMSKQVTPQQQVTRTPVTMAPSVSTSDAPKTANIRPMATSTAPVRPTTPIQHSSMAARVTASIRPMAIAPSTSTGGITPTATVMPTTVSQQETNDEPATSSTPSSIPAASVTPRISTQVQIVTPQIETPSEVNVETSVPEPTPVSPILSTTGPSTETTSPITPQASASTGTTHAVTPQPSTSSSSQLGKRAREDTDSQEEGDTFNKRTRTSSQEQGIPAITVTDEHAQTITHLSPQTGSTSTSPAVEVAPLTSSTDQLQDARMEEFSPSVPQSNIQQTIVEPMMSSHPRRRQAVAPRNQQEEDDGDIIVLGSDDEDQGYREQMEDYREGGEEMGLKEYTESMEEDEYDEEYDEDDDEDDEDDDEDEDEDDEDIRDSTQEDSNDVVIIDDGEGQRRGSDETEQQVASIQHPVTVPVTDLPRPPANLQSMGRSQLAPFMLGPGAFDEEDGLVPSTPTLSIPIRRADGFAEAINSPAGPQRFVFGAEGSVSQPELAQLESQRALGMDDTRMDLSQFDEGRSPVPVSQLVPRSGSASTDSTSVVPSTSGTVQSTETNVTEVADVPDADNEFEEDDEALLEGLQGEEDTTDDVKPEEETGEIEGGEDIEGVPSTSTGVTQDDDKATGDNTGAGRRKIQKIVWSEEQASNTPTAPPTGPVVQHTRGRTARRGRGGVWRGQHFTPGSRGGPRGGYRQF</sequence>
<dbReference type="InterPro" id="IPR016024">
    <property type="entry name" value="ARM-type_fold"/>
</dbReference>
<evidence type="ECO:0000256" key="2">
    <source>
        <dbReference type="ARBA" id="ARBA00005274"/>
    </source>
</evidence>
<feature type="compositionally biased region" description="Acidic residues" evidence="7">
    <location>
        <begin position="1993"/>
        <end position="2043"/>
    </location>
</feature>
<feature type="compositionally biased region" description="Acidic residues" evidence="7">
    <location>
        <begin position="2212"/>
        <end position="2238"/>
    </location>
</feature>
<dbReference type="Proteomes" id="UP001347796">
    <property type="component" value="Unassembled WGS sequence"/>
</dbReference>
<feature type="compositionally biased region" description="Acidic residues" evidence="7">
    <location>
        <begin position="2246"/>
        <end position="2257"/>
    </location>
</feature>
<feature type="coiled-coil region" evidence="6">
    <location>
        <begin position="1485"/>
        <end position="1596"/>
    </location>
</feature>
<comment type="subcellular location">
    <subcellularLocation>
        <location evidence="1">Nucleus</location>
    </subcellularLocation>
</comment>
<dbReference type="GO" id="GO:0005643">
    <property type="term" value="C:nuclear pore"/>
    <property type="evidence" value="ECO:0007669"/>
    <property type="project" value="UniProtKB-ARBA"/>
</dbReference>
<proteinExistence type="inferred from homology"/>
<feature type="region of interest" description="Disordered" evidence="7">
    <location>
        <begin position="629"/>
        <end position="650"/>
    </location>
</feature>
<feature type="coiled-coil region" evidence="6">
    <location>
        <begin position="302"/>
        <end position="368"/>
    </location>
</feature>
<feature type="compositionally biased region" description="Basic and acidic residues" evidence="7">
    <location>
        <begin position="1970"/>
        <end position="1992"/>
    </location>
</feature>
<feature type="compositionally biased region" description="Polar residues" evidence="7">
    <location>
        <begin position="1767"/>
        <end position="1789"/>
    </location>
</feature>
<feature type="compositionally biased region" description="Basic residues" evidence="7">
    <location>
        <begin position="2311"/>
        <end position="2320"/>
    </location>
</feature>
<feature type="coiled-coil region" evidence="6">
    <location>
        <begin position="31"/>
        <end position="202"/>
    </location>
</feature>
<dbReference type="GO" id="GO:0006406">
    <property type="term" value="P:mRNA export from nucleus"/>
    <property type="evidence" value="ECO:0007669"/>
    <property type="project" value="TreeGrafter"/>
</dbReference>
<evidence type="ECO:0000313" key="12">
    <source>
        <dbReference type="Proteomes" id="UP001347796"/>
    </source>
</evidence>
<feature type="compositionally biased region" description="Low complexity" evidence="7">
    <location>
        <begin position="2184"/>
        <end position="2203"/>
    </location>
</feature>
<organism evidence="11 12">
    <name type="scientific">Patella caerulea</name>
    <name type="common">Rayed Mediterranean limpet</name>
    <dbReference type="NCBI Taxonomy" id="87958"/>
    <lineage>
        <taxon>Eukaryota</taxon>
        <taxon>Metazoa</taxon>
        <taxon>Spiralia</taxon>
        <taxon>Lophotrochozoa</taxon>
        <taxon>Mollusca</taxon>
        <taxon>Gastropoda</taxon>
        <taxon>Patellogastropoda</taxon>
        <taxon>Patelloidea</taxon>
        <taxon>Patellidae</taxon>
        <taxon>Patella</taxon>
    </lineage>
</organism>
<evidence type="ECO:0000256" key="7">
    <source>
        <dbReference type="SAM" id="MobiDB-lite"/>
    </source>
</evidence>
<feature type="compositionally biased region" description="Gly residues" evidence="7">
    <location>
        <begin position="2333"/>
        <end position="2344"/>
    </location>
</feature>
<evidence type="ECO:0000259" key="9">
    <source>
        <dbReference type="Pfam" id="PF25481"/>
    </source>
</evidence>
<feature type="domain" description="Nucleoprotein TPR/MLP1-2" evidence="8">
    <location>
        <begin position="1043"/>
        <end position="1170"/>
    </location>
</feature>
<feature type="compositionally biased region" description="Low complexity" evidence="7">
    <location>
        <begin position="1829"/>
        <end position="1839"/>
    </location>
</feature>
<dbReference type="GO" id="GO:0017056">
    <property type="term" value="F:structural constituent of nuclear pore"/>
    <property type="evidence" value="ECO:0007669"/>
    <property type="project" value="TreeGrafter"/>
</dbReference>
<evidence type="ECO:0000256" key="4">
    <source>
        <dbReference type="ARBA" id="ARBA00023054"/>
    </source>
</evidence>
<keyword evidence="4 6" id="KW-0175">Coiled coil</keyword>